<reference evidence="3" key="1">
    <citation type="submission" date="2021-02" db="EMBL/GenBank/DDBJ databases">
        <authorList>
            <person name="Nowell W R."/>
        </authorList>
    </citation>
    <scope>NUCLEOTIDE SEQUENCE</scope>
</reference>
<dbReference type="GO" id="GO:0000796">
    <property type="term" value="C:condensin complex"/>
    <property type="evidence" value="ECO:0007669"/>
    <property type="project" value="TreeGrafter"/>
</dbReference>
<gene>
    <name evidence="3" type="ORF">GPM918_LOCUS5950</name>
    <name evidence="4" type="ORF">SRO942_LOCUS5950</name>
</gene>
<dbReference type="GO" id="GO:0000785">
    <property type="term" value="C:chromatin"/>
    <property type="evidence" value="ECO:0007669"/>
    <property type="project" value="TreeGrafter"/>
</dbReference>
<dbReference type="OrthoDB" id="10016461at2759"/>
<dbReference type="Proteomes" id="UP000663829">
    <property type="component" value="Unassembled WGS sequence"/>
</dbReference>
<keyword evidence="5" id="KW-1185">Reference proteome</keyword>
<dbReference type="GO" id="GO:0007076">
    <property type="term" value="P:mitotic chromosome condensation"/>
    <property type="evidence" value="ECO:0007669"/>
    <property type="project" value="TreeGrafter"/>
</dbReference>
<proteinExistence type="predicted"/>
<dbReference type="PANTHER" id="PTHR43941">
    <property type="entry name" value="STRUCTURAL MAINTENANCE OF CHROMOSOMES PROTEIN 2"/>
    <property type="match status" value="1"/>
</dbReference>
<dbReference type="Gene3D" id="6.10.250.1080">
    <property type="match status" value="1"/>
</dbReference>
<dbReference type="EMBL" id="CAJOBC010000890">
    <property type="protein sequence ID" value="CAF3636247.1"/>
    <property type="molecule type" value="Genomic_DNA"/>
</dbReference>
<evidence type="ECO:0000256" key="1">
    <source>
        <dbReference type="SAM" id="Coils"/>
    </source>
</evidence>
<feature type="compositionally biased region" description="Polar residues" evidence="2">
    <location>
        <begin position="1313"/>
        <end position="1333"/>
    </location>
</feature>
<sequence>MGKSIPVSSSLLYKTIYYKRYLSNILDYMPTAVKTNLIEENTEGVLLVSTRNQENLKSFNLEPLAENIVLVDQLIVEKQEETSDISNTTIEVDALIIDNDEYFQQFDCPSDSDDSFSEYNYLDQYNLTSKQHDIIEQYELEADSCCRLKSKRSHKKMKAKRQIKTKHAKTIKINSHGQHLYVNHRLHKMHQLDPPSLNCMPSPQSSFSPLPSKINSFTAPSFRLCRVPKQSICSFTTTITNIVHNQDIPYQLHDYTIDATNIPQDIQDEQMVSFLLDMQNRELSPEDYEMLCRLDERVERKTVNSSVLDTLKTVYIENIDEYASFQSDISQILVERGQLRTELLAKEKVLNDYLQQRNTLTNTLKQVRNEKDDLLVKCQKLKQEKLSAESEKGANTIHVTILKEEKNILEQKLLESTQLQEEYRMKNDELSRQLFHSQQQLLKRRSISPSSHPLNSTATNEQLKEIKKRNMELEKLIESIHNNYKTELQVVRDESDVKDAQLNELNNLVNHYEKKVEEKEKNCKELGQRLNDLGKSCRSQMPDKLTLSEEDRRTIENDPDFSSVLFIYKSSKSLFDILVDYSLLQKQIETLTSAKEKIELHHRQNEKVLRQAHCDLTELKTQHERLKIIKERLQFDYEECIKGKQLILKEKNELDKRLHHVQKEFDDCLDDCNNMRSQIYYLFENNCIKGNLPSYDQRFLTDDVSERLGVVTFSTVEELYEQYMKSISEIRETDRLYSELEEKTRQTMNEMEEKNFELKSHLDKLKLKLDETKTDIRIETLAKELMEQQRQRATSATENIGSSLSTFICQTDLTLSDIKLMESTVKQFEQTTAEIQIERTRTNDQTIHLQRQIDHYQLQNDLDRQKLSELQTTCDEYQRSITSILNDVQTSETNCQELKSKNRELQHNYDLAMGNLNDLKREYDKLELDNQHMKNLQDEFLERLKSDIDTKLNERQENNINEKLNRSIEELNIIMKDCVKQTERCTNTSADTSSLTKMEIVYRQLQQRHQHDIEQHHSIAESLRLKLRDCQNELKRAQSEHDKICDSLETERSVYVTKVAELEEKLRSADTTTIVTRLLPSATLENRLKEEEEQTASLRSFNVKLNDKIDAIQKLMTSDKKLYEEKMNGILKELQDTRNDRDVLEKKIADLNDEQQRLVNEFKEKEDAFEMDIFKLKADIDNLKSTNETLKQTVSSRENDLDFLQQTVADYEKKLTDLEKEYHLLKEKSAQYVRQSGLPTSDLETKISDWDVHQEDFDSSQLTTADEYAFQTSDHLSPNDEVVQPKTPRKRFRLAKANISLWFLFSRSTGEQTPTTTMQLRSKRSSSVDSQNLMRFDSSRDQDNDVDDNDDAQSVISTQSEPASTKKRKVEIPEYKLPAVQEEVIQGEEDVPKDGASQQIAYHTRSRLRKQTRRN</sequence>
<feature type="coiled-coil region" evidence="1">
    <location>
        <begin position="1020"/>
        <end position="1065"/>
    </location>
</feature>
<evidence type="ECO:0000256" key="2">
    <source>
        <dbReference type="SAM" id="MobiDB-lite"/>
    </source>
</evidence>
<accession>A0A813VNV6</accession>
<comment type="caution">
    <text evidence="3">The sequence shown here is derived from an EMBL/GenBank/DDBJ whole genome shotgun (WGS) entry which is preliminary data.</text>
</comment>
<feature type="compositionally biased region" description="Basic residues" evidence="2">
    <location>
        <begin position="1404"/>
        <end position="1415"/>
    </location>
</feature>
<evidence type="ECO:0000313" key="3">
    <source>
        <dbReference type="EMBL" id="CAF0848594.1"/>
    </source>
</evidence>
<feature type="region of interest" description="Disordered" evidence="2">
    <location>
        <begin position="1313"/>
        <end position="1415"/>
    </location>
</feature>
<feature type="coiled-coil region" evidence="1">
    <location>
        <begin position="350"/>
        <end position="429"/>
    </location>
</feature>
<feature type="coiled-coil region" evidence="1">
    <location>
        <begin position="456"/>
        <end position="536"/>
    </location>
</feature>
<dbReference type="PANTHER" id="PTHR43941:SF5">
    <property type="entry name" value="ELKS_RAB6-INTERACTING_CAST FAMILY PROTEIN"/>
    <property type="match status" value="1"/>
</dbReference>
<feature type="coiled-coil region" evidence="1">
    <location>
        <begin position="1120"/>
        <end position="1235"/>
    </location>
</feature>
<dbReference type="GO" id="GO:0003682">
    <property type="term" value="F:chromatin binding"/>
    <property type="evidence" value="ECO:0007669"/>
    <property type="project" value="TreeGrafter"/>
</dbReference>
<protein>
    <submittedName>
        <fullName evidence="3">Uncharacterized protein</fullName>
    </submittedName>
</protein>
<feature type="coiled-coil region" evidence="1">
    <location>
        <begin position="888"/>
        <end position="981"/>
    </location>
</feature>
<dbReference type="Proteomes" id="UP000681722">
    <property type="component" value="Unassembled WGS sequence"/>
</dbReference>
<feature type="coiled-coil region" evidence="1">
    <location>
        <begin position="730"/>
        <end position="768"/>
    </location>
</feature>
<evidence type="ECO:0000313" key="5">
    <source>
        <dbReference type="Proteomes" id="UP000663829"/>
    </source>
</evidence>
<dbReference type="EMBL" id="CAJNOQ010000890">
    <property type="protein sequence ID" value="CAF0848594.1"/>
    <property type="molecule type" value="Genomic_DNA"/>
</dbReference>
<evidence type="ECO:0000313" key="4">
    <source>
        <dbReference type="EMBL" id="CAF3636247.1"/>
    </source>
</evidence>
<organism evidence="3 5">
    <name type="scientific">Didymodactylos carnosus</name>
    <dbReference type="NCBI Taxonomy" id="1234261"/>
    <lineage>
        <taxon>Eukaryota</taxon>
        <taxon>Metazoa</taxon>
        <taxon>Spiralia</taxon>
        <taxon>Gnathifera</taxon>
        <taxon>Rotifera</taxon>
        <taxon>Eurotatoria</taxon>
        <taxon>Bdelloidea</taxon>
        <taxon>Philodinida</taxon>
        <taxon>Philodinidae</taxon>
        <taxon>Didymodactylos</taxon>
    </lineage>
</organism>
<dbReference type="GO" id="GO:0000793">
    <property type="term" value="C:condensed chromosome"/>
    <property type="evidence" value="ECO:0007669"/>
    <property type="project" value="TreeGrafter"/>
</dbReference>
<keyword evidence="1" id="KW-0175">Coiled coil</keyword>
<name>A0A813VNV6_9BILA</name>